<dbReference type="InterPro" id="IPR016161">
    <property type="entry name" value="Ald_DH/histidinol_DH"/>
</dbReference>
<sequence length="349" mass="40666">MNVEARIKSFYLLGNSLKRFLKHEKASSTSEENFFNLLNEKVDNAIHYNGWFTKKNILFSLQQWSEALEKEKLEDWLSHYEIPKDKNFTVAIIMAGNIPLVGFHDFLCVLLSGNKVLIKQSSNDDQILPVITQFLEELEPAFKERISFTKDRLENFDAVIATGSNNTARYFEYYFSKKPHIIRKNRNSVAILTGNESKEELAPLGEDIFRYYGLGCRNVSKMYVPKEQKLDYFFEAVYDWHPIIDSNKYANNYDYNKAVYLMSEFKILDNGFLILKKDESFSSPIASLFYEEYDDLEALKLKLEKEQENIQCIVSNGLDPQHIPFGKTQQPSLTDYADQVDTMKFLIDL</sequence>
<reference evidence="2 3" key="1">
    <citation type="submission" date="2023-08" db="EMBL/GenBank/DDBJ databases">
        <title>Mesonia sp. MT50, isolated from deep-sea sediment of the Mariana Trench.</title>
        <authorList>
            <person name="Fu H."/>
        </authorList>
    </citation>
    <scope>NUCLEOTIDE SEQUENCE [LARGE SCALE GENOMIC DNA]</scope>
    <source>
        <strain evidence="2 3">MT50</strain>
    </source>
</reference>
<keyword evidence="1" id="KW-0521">NADP</keyword>
<dbReference type="SUPFAM" id="SSF53720">
    <property type="entry name" value="ALDH-like"/>
    <property type="match status" value="1"/>
</dbReference>
<evidence type="ECO:0000256" key="1">
    <source>
        <dbReference type="ARBA" id="ARBA00022857"/>
    </source>
</evidence>
<evidence type="ECO:0000313" key="2">
    <source>
        <dbReference type="EMBL" id="MDQ7918621.1"/>
    </source>
</evidence>
<name>A0ABU1A5I4_9FLAO</name>
<comment type="caution">
    <text evidence="2">The sequence shown here is derived from an EMBL/GenBank/DDBJ whole genome shotgun (WGS) entry which is preliminary data.</text>
</comment>
<dbReference type="InterPro" id="IPR008670">
    <property type="entry name" value="CoA_reduct_LuxC"/>
</dbReference>
<proteinExistence type="predicted"/>
<keyword evidence="3" id="KW-1185">Reference proteome</keyword>
<gene>
    <name evidence="2" type="ORF">RBU60_13665</name>
</gene>
<dbReference type="RefSeq" id="WP_308865621.1">
    <property type="nucleotide sequence ID" value="NZ_JAVHUL010000057.1"/>
</dbReference>
<dbReference type="EMBL" id="JAVHUL010000057">
    <property type="protein sequence ID" value="MDQ7918621.1"/>
    <property type="molecule type" value="Genomic_DNA"/>
</dbReference>
<dbReference type="Proteomes" id="UP001230915">
    <property type="component" value="Unassembled WGS sequence"/>
</dbReference>
<organism evidence="2 3">
    <name type="scientific">Mesonia profundi</name>
    <dbReference type="NCBI Taxonomy" id="3070998"/>
    <lineage>
        <taxon>Bacteria</taxon>
        <taxon>Pseudomonadati</taxon>
        <taxon>Bacteroidota</taxon>
        <taxon>Flavobacteriia</taxon>
        <taxon>Flavobacteriales</taxon>
        <taxon>Flavobacteriaceae</taxon>
        <taxon>Mesonia</taxon>
    </lineage>
</organism>
<protein>
    <submittedName>
        <fullName evidence="2">Acyl-CoA reductase</fullName>
    </submittedName>
</protein>
<evidence type="ECO:0000313" key="3">
    <source>
        <dbReference type="Proteomes" id="UP001230915"/>
    </source>
</evidence>
<dbReference type="Pfam" id="PF05893">
    <property type="entry name" value="LuxC"/>
    <property type="match status" value="1"/>
</dbReference>
<accession>A0ABU1A5I4</accession>